<dbReference type="AlphaFoldDB" id="A0A803N2S9"/>
<reference evidence="2" key="2">
    <citation type="submission" date="2021-03" db="UniProtKB">
        <authorList>
            <consortium name="EnsemblPlants"/>
        </authorList>
    </citation>
    <scope>IDENTIFICATION</scope>
</reference>
<name>A0A803N2S9_CHEQI</name>
<dbReference type="Pfam" id="PF00931">
    <property type="entry name" value="NB-ARC"/>
    <property type="match status" value="1"/>
</dbReference>
<evidence type="ECO:0000313" key="3">
    <source>
        <dbReference type="Proteomes" id="UP000596660"/>
    </source>
</evidence>
<sequence>MLANKGNYVVGDPLEKVSGIIVLNIIAILQARNACKKERLHDLAFKAEDLIETYILHIVHKPQNHAFFGWDGLKWLACYWKNVKPLHNIGSDIDVLNAKISKMSSRLQAYGIQSSYSMYNHSSLVANRKFLAEERRTYPHVGDKEVVGLDESVSKLMDTLSRDGQHAVVVVHGMGGIGKTTLGREVFKHSNIKDHFDDCAWTYVSQQPQQRRL</sequence>
<protein>
    <recommendedName>
        <fullName evidence="1">NB-ARC domain-containing protein</fullName>
    </recommendedName>
</protein>
<dbReference type="PANTHER" id="PTHR19338">
    <property type="entry name" value="TRANSLOCASE OF INNER MITOCHONDRIAL MEMBRANE 13 HOMOLOG"/>
    <property type="match status" value="1"/>
</dbReference>
<dbReference type="PANTHER" id="PTHR19338:SF66">
    <property type="entry name" value="NB-ARC DOMAIN-CONTAINING PROTEIN"/>
    <property type="match status" value="1"/>
</dbReference>
<dbReference type="Gene3D" id="3.40.50.300">
    <property type="entry name" value="P-loop containing nucleotide triphosphate hydrolases"/>
    <property type="match status" value="1"/>
</dbReference>
<evidence type="ECO:0000313" key="2">
    <source>
        <dbReference type="EnsemblPlants" id="AUR62039485-RA:cds"/>
    </source>
</evidence>
<dbReference type="InterPro" id="IPR027417">
    <property type="entry name" value="P-loop_NTPase"/>
</dbReference>
<keyword evidence="3" id="KW-1185">Reference proteome</keyword>
<feature type="domain" description="NB-ARC" evidence="1">
    <location>
        <begin position="150"/>
        <end position="212"/>
    </location>
</feature>
<dbReference type="Proteomes" id="UP000596660">
    <property type="component" value="Unplaced"/>
</dbReference>
<accession>A0A803N2S9</accession>
<dbReference type="InterPro" id="IPR002182">
    <property type="entry name" value="NB-ARC"/>
</dbReference>
<reference evidence="2" key="1">
    <citation type="journal article" date="2017" name="Nature">
        <title>The genome of Chenopodium quinoa.</title>
        <authorList>
            <person name="Jarvis D.E."/>
            <person name="Ho Y.S."/>
            <person name="Lightfoot D.J."/>
            <person name="Schmoeckel S.M."/>
            <person name="Li B."/>
            <person name="Borm T.J.A."/>
            <person name="Ohyanagi H."/>
            <person name="Mineta K."/>
            <person name="Michell C.T."/>
            <person name="Saber N."/>
            <person name="Kharbatia N.M."/>
            <person name="Rupper R.R."/>
            <person name="Sharp A.R."/>
            <person name="Dally N."/>
            <person name="Boughton B.A."/>
            <person name="Woo Y.H."/>
            <person name="Gao G."/>
            <person name="Schijlen E.G.W.M."/>
            <person name="Guo X."/>
            <person name="Momin A.A."/>
            <person name="Negrao S."/>
            <person name="Al-Babili S."/>
            <person name="Gehring C."/>
            <person name="Roessner U."/>
            <person name="Jung C."/>
            <person name="Murphy K."/>
            <person name="Arold S.T."/>
            <person name="Gojobori T."/>
            <person name="van der Linden C.G."/>
            <person name="van Loo E.N."/>
            <person name="Jellen E.N."/>
            <person name="Maughan P.J."/>
            <person name="Tester M."/>
        </authorList>
    </citation>
    <scope>NUCLEOTIDE SEQUENCE [LARGE SCALE GENOMIC DNA]</scope>
    <source>
        <strain evidence="2">cv. PI 614886</strain>
    </source>
</reference>
<proteinExistence type="predicted"/>
<dbReference type="GO" id="GO:0043531">
    <property type="term" value="F:ADP binding"/>
    <property type="evidence" value="ECO:0007669"/>
    <property type="project" value="InterPro"/>
</dbReference>
<dbReference type="EnsemblPlants" id="AUR62039485-RA">
    <property type="protein sequence ID" value="AUR62039485-RA:cds"/>
    <property type="gene ID" value="AUR62039485"/>
</dbReference>
<dbReference type="SUPFAM" id="SSF52540">
    <property type="entry name" value="P-loop containing nucleoside triphosphate hydrolases"/>
    <property type="match status" value="1"/>
</dbReference>
<organism evidence="2 3">
    <name type="scientific">Chenopodium quinoa</name>
    <name type="common">Quinoa</name>
    <dbReference type="NCBI Taxonomy" id="63459"/>
    <lineage>
        <taxon>Eukaryota</taxon>
        <taxon>Viridiplantae</taxon>
        <taxon>Streptophyta</taxon>
        <taxon>Embryophyta</taxon>
        <taxon>Tracheophyta</taxon>
        <taxon>Spermatophyta</taxon>
        <taxon>Magnoliopsida</taxon>
        <taxon>eudicotyledons</taxon>
        <taxon>Gunneridae</taxon>
        <taxon>Pentapetalae</taxon>
        <taxon>Caryophyllales</taxon>
        <taxon>Chenopodiaceae</taxon>
        <taxon>Chenopodioideae</taxon>
        <taxon>Atripliceae</taxon>
        <taxon>Chenopodium</taxon>
    </lineage>
</organism>
<evidence type="ECO:0000259" key="1">
    <source>
        <dbReference type="Pfam" id="PF00931"/>
    </source>
</evidence>
<dbReference type="Gramene" id="AUR62039485-RA">
    <property type="protein sequence ID" value="AUR62039485-RA:cds"/>
    <property type="gene ID" value="AUR62039485"/>
</dbReference>